<name>A0A3G5AAH7_9VIRU</name>
<dbReference type="GO" id="GO:0016020">
    <property type="term" value="C:membrane"/>
    <property type="evidence" value="ECO:0007669"/>
    <property type="project" value="InterPro"/>
</dbReference>
<accession>A0A3G5AAH7</accession>
<dbReference type="SUPFAM" id="SSF52096">
    <property type="entry name" value="ClpP/crotonase"/>
    <property type="match status" value="1"/>
</dbReference>
<dbReference type="InterPro" id="IPR029045">
    <property type="entry name" value="ClpP/crotonase-like_dom_sf"/>
</dbReference>
<protein>
    <submittedName>
        <fullName evidence="1">Uncharacterized protein</fullName>
    </submittedName>
</protein>
<dbReference type="EMBL" id="MK072387">
    <property type="protein sequence ID" value="AYV83221.1"/>
    <property type="molecule type" value="Genomic_DNA"/>
</dbReference>
<dbReference type="Gene3D" id="3.90.226.10">
    <property type="entry name" value="2-enoyl-CoA Hydratase, Chain A, domain 1"/>
    <property type="match status" value="1"/>
</dbReference>
<proteinExistence type="predicted"/>
<sequence length="216" mass="25379">MAVNECQRLNIITIEDLIDWRELRRFVKQYEKIQNDKEPLTIIIRSEGGQSEPTNDILKILDNHSGIKLCYIHEYALSAGTVIAFHCDKIFMEKNSMLSPIDPWIRFSQFDVPHSVLEDFAPLELDSETYEYVMQLYHESQKDLQTIFSIKKLNTQQQNEFKQLFFDINVPHNTIYSPSELVHLGLNITIGLHSDIYDIINDRFIPRIDFVNMLKN</sequence>
<evidence type="ECO:0000313" key="1">
    <source>
        <dbReference type="EMBL" id="AYV83221.1"/>
    </source>
</evidence>
<dbReference type="PANTHER" id="PTHR35984">
    <property type="entry name" value="PERIPLASMIC SERINE PROTEASE"/>
    <property type="match status" value="1"/>
</dbReference>
<dbReference type="PANTHER" id="PTHR35984:SF1">
    <property type="entry name" value="PERIPLASMIC SERINE PROTEASE"/>
    <property type="match status" value="1"/>
</dbReference>
<dbReference type="InterPro" id="IPR002825">
    <property type="entry name" value="Pept_S49_ser-pept_pro"/>
</dbReference>
<organism evidence="1">
    <name type="scientific">Hyperionvirus sp</name>
    <dbReference type="NCBI Taxonomy" id="2487770"/>
    <lineage>
        <taxon>Viruses</taxon>
        <taxon>Varidnaviria</taxon>
        <taxon>Bamfordvirae</taxon>
        <taxon>Nucleocytoviricota</taxon>
        <taxon>Megaviricetes</taxon>
        <taxon>Imitervirales</taxon>
        <taxon>Mimiviridae</taxon>
        <taxon>Klosneuvirinae</taxon>
    </lineage>
</organism>
<dbReference type="Pfam" id="PF01972">
    <property type="entry name" value="SDH_protease"/>
    <property type="match status" value="1"/>
</dbReference>
<gene>
    <name evidence="1" type="ORF">Hyperionvirus5_27</name>
</gene>
<reference evidence="1" key="1">
    <citation type="submission" date="2018-10" db="EMBL/GenBank/DDBJ databases">
        <title>Hidden diversity of soil giant viruses.</title>
        <authorList>
            <person name="Schulz F."/>
            <person name="Alteio L."/>
            <person name="Goudeau D."/>
            <person name="Ryan E.M."/>
            <person name="Malmstrom R.R."/>
            <person name="Blanchard J."/>
            <person name="Woyke T."/>
        </authorList>
    </citation>
    <scope>NUCLEOTIDE SEQUENCE</scope>
    <source>
        <strain evidence="1">HYV1</strain>
    </source>
</reference>